<dbReference type="OrthoDB" id="2644916at2"/>
<dbReference type="InterPro" id="IPR016162">
    <property type="entry name" value="Ald_DH_N"/>
</dbReference>
<evidence type="ECO:0000256" key="2">
    <source>
        <dbReference type="SAM" id="Phobius"/>
    </source>
</evidence>
<dbReference type="Proteomes" id="UP000294937">
    <property type="component" value="Unassembled WGS sequence"/>
</dbReference>
<dbReference type="SUPFAM" id="SSF53720">
    <property type="entry name" value="ALDH-like"/>
    <property type="match status" value="1"/>
</dbReference>
<proteinExistence type="predicted"/>
<dbReference type="InterPro" id="IPR016160">
    <property type="entry name" value="Ald_DH_CS_CYS"/>
</dbReference>
<dbReference type="InterPro" id="IPR016163">
    <property type="entry name" value="Ald_DH_C"/>
</dbReference>
<dbReference type="Gene3D" id="3.40.605.10">
    <property type="entry name" value="Aldehyde Dehydrogenase, Chain A, domain 1"/>
    <property type="match status" value="1"/>
</dbReference>
<name>A0A4R3L1M6_9BACL</name>
<feature type="transmembrane region" description="Helical" evidence="2">
    <location>
        <begin position="79"/>
        <end position="101"/>
    </location>
</feature>
<keyword evidence="2" id="KW-1133">Transmembrane helix</keyword>
<keyword evidence="1" id="KW-0560">Oxidoreductase</keyword>
<dbReference type="PROSITE" id="PS00070">
    <property type="entry name" value="ALDEHYDE_DEHYDR_CYS"/>
    <property type="match status" value="1"/>
</dbReference>
<evidence type="ECO:0000313" key="4">
    <source>
        <dbReference type="EMBL" id="TCS92385.1"/>
    </source>
</evidence>
<evidence type="ECO:0000256" key="1">
    <source>
        <dbReference type="ARBA" id="ARBA00023002"/>
    </source>
</evidence>
<protein>
    <submittedName>
        <fullName evidence="4">Aldehyde dehydrogenase (NAD+)</fullName>
    </submittedName>
</protein>
<comment type="caution">
    <text evidence="4">The sequence shown here is derived from an EMBL/GenBank/DDBJ whole genome shotgun (WGS) entry which is preliminary data.</text>
</comment>
<keyword evidence="2" id="KW-0812">Transmembrane</keyword>
<accession>A0A4R3L1M6</accession>
<dbReference type="PANTHER" id="PTHR11699">
    <property type="entry name" value="ALDEHYDE DEHYDROGENASE-RELATED"/>
    <property type="match status" value="1"/>
</dbReference>
<gene>
    <name evidence="4" type="ORF">EDD58_1128</name>
</gene>
<evidence type="ECO:0000259" key="3">
    <source>
        <dbReference type="Pfam" id="PF00171"/>
    </source>
</evidence>
<keyword evidence="2" id="KW-0472">Membrane</keyword>
<dbReference type="GO" id="GO:0016620">
    <property type="term" value="F:oxidoreductase activity, acting on the aldehyde or oxo group of donors, NAD or NADP as acceptor"/>
    <property type="evidence" value="ECO:0007669"/>
    <property type="project" value="InterPro"/>
</dbReference>
<sequence>MTNVLNQELQVAAPFPERYQAIQDCLDYMRNHKEEVLSVLLQISNHCSAVAEYESSLCALEGALAEINKNKPSKVNQMAVFMPSNVILYSYVLYLLIPSLFVDKIIFRPSSYVASQMKELDDLLKAVHQLPIQLEQSSQRKFVKGTVAESEIVVFTGTYQNAEIIKAGLRKEQLYIFFGQGVNPFIVESDANIALAVEDAVKIRLLNSGQDCMGPDVFFVHESVSDEFVERLKERLSQLKFGLNTDPNADYGSIYYNYILETLAQYLNKHMKYIVHGGVIDFAKSRLEPTLLYSDFEEAIEVDEYFAPIFNVVRYKDEKKLKELLHTSYFRERAMGASVYGSGSLVEFLQKRHTVTVNQTLGDIEDGNAPFGGYGPMANYIYYQGELILKPILISEVVSELITE</sequence>
<evidence type="ECO:0000313" key="5">
    <source>
        <dbReference type="Proteomes" id="UP000294937"/>
    </source>
</evidence>
<dbReference type="RefSeq" id="WP_131926674.1">
    <property type="nucleotide sequence ID" value="NZ_SMAG01000012.1"/>
</dbReference>
<dbReference type="EMBL" id="SMAG01000012">
    <property type="protein sequence ID" value="TCS92385.1"/>
    <property type="molecule type" value="Genomic_DNA"/>
</dbReference>
<keyword evidence="5" id="KW-1185">Reference proteome</keyword>
<organism evidence="4 5">
    <name type="scientific">Hazenella coriacea</name>
    <dbReference type="NCBI Taxonomy" id="1179467"/>
    <lineage>
        <taxon>Bacteria</taxon>
        <taxon>Bacillati</taxon>
        <taxon>Bacillota</taxon>
        <taxon>Bacilli</taxon>
        <taxon>Bacillales</taxon>
        <taxon>Thermoactinomycetaceae</taxon>
        <taxon>Hazenella</taxon>
    </lineage>
</organism>
<dbReference type="Gene3D" id="3.40.309.10">
    <property type="entry name" value="Aldehyde Dehydrogenase, Chain A, domain 2"/>
    <property type="match status" value="1"/>
</dbReference>
<dbReference type="AlphaFoldDB" id="A0A4R3L1M6"/>
<dbReference type="Pfam" id="PF00171">
    <property type="entry name" value="Aldedh"/>
    <property type="match status" value="1"/>
</dbReference>
<reference evidence="4 5" key="1">
    <citation type="submission" date="2019-03" db="EMBL/GenBank/DDBJ databases">
        <title>Genomic Encyclopedia of Type Strains, Phase IV (KMG-IV): sequencing the most valuable type-strain genomes for metagenomic binning, comparative biology and taxonomic classification.</title>
        <authorList>
            <person name="Goeker M."/>
        </authorList>
    </citation>
    <scope>NUCLEOTIDE SEQUENCE [LARGE SCALE GENOMIC DNA]</scope>
    <source>
        <strain evidence="4 5">DSM 45707</strain>
    </source>
</reference>
<feature type="domain" description="Aldehyde dehydrogenase" evidence="3">
    <location>
        <begin position="151"/>
        <end position="374"/>
    </location>
</feature>
<dbReference type="InterPro" id="IPR016161">
    <property type="entry name" value="Ald_DH/histidinol_DH"/>
</dbReference>
<dbReference type="InterPro" id="IPR015590">
    <property type="entry name" value="Aldehyde_DH_dom"/>
</dbReference>